<comment type="caution">
    <text evidence="1">The sequence shown here is derived from an EMBL/GenBank/DDBJ whole genome shotgun (WGS) entry which is preliminary data.</text>
</comment>
<reference evidence="1 2" key="1">
    <citation type="journal article" date="2017" name="Curr. Biol.">
        <title>The Evolution of Venom by Co-option of Single-Copy Genes.</title>
        <authorList>
            <person name="Martinson E.O."/>
            <person name="Mrinalini"/>
            <person name="Kelkar Y.D."/>
            <person name="Chang C.H."/>
            <person name="Werren J.H."/>
        </authorList>
    </citation>
    <scope>NUCLEOTIDE SEQUENCE [LARGE SCALE GENOMIC DNA]</scope>
    <source>
        <strain evidence="1 2">Alberta</strain>
        <tissue evidence="1">Whole body</tissue>
    </source>
</reference>
<gene>
    <name evidence="1" type="ORF">TSAR_016087</name>
</gene>
<proteinExistence type="predicted"/>
<name>A0A232F6B4_9HYME</name>
<evidence type="ECO:0000313" key="2">
    <source>
        <dbReference type="Proteomes" id="UP000215335"/>
    </source>
</evidence>
<protein>
    <submittedName>
        <fullName evidence="1">Uncharacterized protein</fullName>
    </submittedName>
</protein>
<accession>A0A232F6B4</accession>
<sequence>CRLEAQALESRGANLRRVPSELAFSSLLDEFTDYCAKVVTLIRSALAHQFISRSSWNNWPPKS</sequence>
<evidence type="ECO:0000313" key="1">
    <source>
        <dbReference type="EMBL" id="OXU26030.1"/>
    </source>
</evidence>
<dbReference type="Proteomes" id="UP000215335">
    <property type="component" value="Unassembled WGS sequence"/>
</dbReference>
<feature type="non-terminal residue" evidence="1">
    <location>
        <position position="1"/>
    </location>
</feature>
<keyword evidence="2" id="KW-1185">Reference proteome</keyword>
<dbReference type="AlphaFoldDB" id="A0A232F6B4"/>
<organism evidence="1 2">
    <name type="scientific">Trichomalopsis sarcophagae</name>
    <dbReference type="NCBI Taxonomy" id="543379"/>
    <lineage>
        <taxon>Eukaryota</taxon>
        <taxon>Metazoa</taxon>
        <taxon>Ecdysozoa</taxon>
        <taxon>Arthropoda</taxon>
        <taxon>Hexapoda</taxon>
        <taxon>Insecta</taxon>
        <taxon>Pterygota</taxon>
        <taxon>Neoptera</taxon>
        <taxon>Endopterygota</taxon>
        <taxon>Hymenoptera</taxon>
        <taxon>Apocrita</taxon>
        <taxon>Proctotrupomorpha</taxon>
        <taxon>Chalcidoidea</taxon>
        <taxon>Pteromalidae</taxon>
        <taxon>Pteromalinae</taxon>
        <taxon>Trichomalopsis</taxon>
    </lineage>
</organism>
<dbReference type="EMBL" id="NNAY01000895">
    <property type="protein sequence ID" value="OXU26030.1"/>
    <property type="molecule type" value="Genomic_DNA"/>
</dbReference>